<dbReference type="OrthoDB" id="4928085at2759"/>
<dbReference type="EMBL" id="LKCN02000001">
    <property type="protein sequence ID" value="RCI16293.1"/>
    <property type="molecule type" value="Genomic_DNA"/>
</dbReference>
<evidence type="ECO:0000313" key="2">
    <source>
        <dbReference type="Proteomes" id="UP000253664"/>
    </source>
</evidence>
<evidence type="ECO:0000313" key="1">
    <source>
        <dbReference type="EMBL" id="RCI16293.1"/>
    </source>
</evidence>
<comment type="caution">
    <text evidence="1">The sequence shown here is derived from an EMBL/GenBank/DDBJ whole genome shotgun (WGS) entry which is preliminary data.</text>
</comment>
<name>A0A367LPD0_9HYPO</name>
<organism evidence="1 2">
    <name type="scientific">Ophiocordyceps polyrhachis-furcata BCC 54312</name>
    <dbReference type="NCBI Taxonomy" id="1330021"/>
    <lineage>
        <taxon>Eukaryota</taxon>
        <taxon>Fungi</taxon>
        <taxon>Dikarya</taxon>
        <taxon>Ascomycota</taxon>
        <taxon>Pezizomycotina</taxon>
        <taxon>Sordariomycetes</taxon>
        <taxon>Hypocreomycetidae</taxon>
        <taxon>Hypocreales</taxon>
        <taxon>Ophiocordycipitaceae</taxon>
        <taxon>Ophiocordyceps</taxon>
    </lineage>
</organism>
<proteinExistence type="predicted"/>
<keyword evidence="2" id="KW-1185">Reference proteome</keyword>
<gene>
    <name evidence="1" type="ORF">L249_1858</name>
</gene>
<protein>
    <submittedName>
        <fullName evidence="1">Uncharacterized protein</fullName>
    </submittedName>
</protein>
<dbReference type="AlphaFoldDB" id="A0A367LPD0"/>
<accession>A0A367LPD0</accession>
<sequence length="194" mass="21275">MNLHQPMWANDFAWPRVFHADGSDKSLGRNWEFFASKATKHPLLTRSETTTAIEIQQLFVLRYKTWADALTLHLPFPSRNMKLLNNLLLMGALATSVLSTAIPEMAEEAAVEEGVSTLEDAPGGVFAEARAVRSIHHHSRIYEDAVASVDLTAAIARDPCVFVLAEALDVSALADKGRNTSKCGPNLKALIHDV</sequence>
<reference evidence="1 2" key="1">
    <citation type="journal article" date="2015" name="BMC Genomics">
        <title>Insights from the genome of Ophiocordyceps polyrhachis-furcata to pathogenicity and host specificity in insect fungi.</title>
        <authorList>
            <person name="Wichadakul D."/>
            <person name="Kobmoo N."/>
            <person name="Ingsriswang S."/>
            <person name="Tangphatsornruang S."/>
            <person name="Chantasingh D."/>
            <person name="Luangsa-ard J.J."/>
            <person name="Eurwilaichitr L."/>
        </authorList>
    </citation>
    <scope>NUCLEOTIDE SEQUENCE [LARGE SCALE GENOMIC DNA]</scope>
    <source>
        <strain evidence="1 2">BCC 54312</strain>
    </source>
</reference>
<dbReference type="Proteomes" id="UP000253664">
    <property type="component" value="Unassembled WGS sequence"/>
</dbReference>